<accession>A0A220UED6</accession>
<dbReference type="Proteomes" id="UP000198398">
    <property type="component" value="Chromosome"/>
</dbReference>
<evidence type="ECO:0000313" key="3">
    <source>
        <dbReference type="Proteomes" id="UP000198398"/>
    </source>
</evidence>
<gene>
    <name evidence="2" type="ORF">CFK39_13110</name>
</gene>
<organism evidence="2 3">
    <name type="scientific">Brachybacterium avium</name>
    <dbReference type="NCBI Taxonomy" id="2017485"/>
    <lineage>
        <taxon>Bacteria</taxon>
        <taxon>Bacillati</taxon>
        <taxon>Actinomycetota</taxon>
        <taxon>Actinomycetes</taxon>
        <taxon>Micrococcales</taxon>
        <taxon>Dermabacteraceae</taxon>
        <taxon>Brachybacterium</taxon>
    </lineage>
</organism>
<dbReference type="Pfam" id="PF13312">
    <property type="entry name" value="DUF4081"/>
    <property type="match status" value="1"/>
</dbReference>
<dbReference type="InterPro" id="IPR000182">
    <property type="entry name" value="GNAT_dom"/>
</dbReference>
<proteinExistence type="predicted"/>
<name>A0A220UED6_9MICO</name>
<dbReference type="PANTHER" id="PTHR43072:SF54">
    <property type="entry name" value="GCN5-RELATED N-ACETYLTRANSFERASE"/>
    <property type="match status" value="1"/>
</dbReference>
<dbReference type="Gene3D" id="3.40.630.30">
    <property type="match status" value="1"/>
</dbReference>
<keyword evidence="3" id="KW-1185">Reference proteome</keyword>
<evidence type="ECO:0000259" key="1">
    <source>
        <dbReference type="PROSITE" id="PS51186"/>
    </source>
</evidence>
<dbReference type="GO" id="GO:0016747">
    <property type="term" value="F:acyltransferase activity, transferring groups other than amino-acyl groups"/>
    <property type="evidence" value="ECO:0007669"/>
    <property type="project" value="InterPro"/>
</dbReference>
<dbReference type="SUPFAM" id="SSF55729">
    <property type="entry name" value="Acyl-CoA N-acyltransferases (Nat)"/>
    <property type="match status" value="1"/>
</dbReference>
<dbReference type="RefSeq" id="WP_089065833.1">
    <property type="nucleotide sequence ID" value="NZ_CP022316.1"/>
</dbReference>
<dbReference type="PANTHER" id="PTHR43072">
    <property type="entry name" value="N-ACETYLTRANSFERASE"/>
    <property type="match status" value="1"/>
</dbReference>
<keyword evidence="2" id="KW-0808">Transferase</keyword>
<protein>
    <submittedName>
        <fullName evidence="2">GNAT family N-acetyltransferase</fullName>
    </submittedName>
</protein>
<dbReference type="InterPro" id="IPR025289">
    <property type="entry name" value="DUF4081"/>
</dbReference>
<dbReference type="PIRSF" id="PIRSF021603">
    <property type="entry name" value="UCP21603_acetyltransf"/>
    <property type="match status" value="1"/>
</dbReference>
<dbReference type="InterPro" id="IPR016794">
    <property type="entry name" value="UCP21603_acetyltransf"/>
</dbReference>
<dbReference type="CDD" id="cd04301">
    <property type="entry name" value="NAT_SF"/>
    <property type="match status" value="1"/>
</dbReference>
<dbReference type="EMBL" id="CP022316">
    <property type="protein sequence ID" value="ASK66594.1"/>
    <property type="molecule type" value="Genomic_DNA"/>
</dbReference>
<dbReference type="PROSITE" id="PS51186">
    <property type="entry name" value="GNAT"/>
    <property type="match status" value="1"/>
</dbReference>
<dbReference type="Pfam" id="PF00583">
    <property type="entry name" value="Acetyltransf_1"/>
    <property type="match status" value="1"/>
</dbReference>
<evidence type="ECO:0000313" key="2">
    <source>
        <dbReference type="EMBL" id="ASK66594.1"/>
    </source>
</evidence>
<dbReference type="InterPro" id="IPR016181">
    <property type="entry name" value="Acyl_CoA_acyltransferase"/>
</dbReference>
<reference evidence="3" key="1">
    <citation type="submission" date="2017-07" db="EMBL/GenBank/DDBJ databases">
        <title>Brachybacterium sp. VR2415.</title>
        <authorList>
            <person name="Tak E.J."/>
            <person name="Bae J.-W."/>
        </authorList>
    </citation>
    <scope>NUCLEOTIDE SEQUENCE [LARGE SCALE GENOMIC DNA]</scope>
    <source>
        <strain evidence="3">VR2415</strain>
    </source>
</reference>
<dbReference type="AlphaFoldDB" id="A0A220UED6"/>
<sequence length="283" mass="30918">MFRRGGRVRAVRQGSHEAAIALALTDPVTNALAGARLRELGRSATLSQEFSLVGEERSPEGLLWHGVNLNPISATDRALEDFGRQQSSRPRRSSSVVGDRHAVEILWEALAEVWGSDVREYRWSQPLLLAEDPGAVPKHPPVGLRAAVPGEEAAVFPAAVAMFREEVGVDPLAGDGGRSYRSRIADLIRRGRTYVVIEDGEVLFKADVGALFGPVAQIHGVWVRPDQRGRGLGRAGMAELVHLVHRDHVPQVSLYVNDFNEPARRAYAASGFRQVGELSTILF</sequence>
<feature type="domain" description="N-acetyltransferase" evidence="1">
    <location>
        <begin position="142"/>
        <end position="283"/>
    </location>
</feature>
<dbReference type="OrthoDB" id="5241264at2"/>
<dbReference type="KEGG" id="brv:CFK39_13110"/>